<evidence type="ECO:0000313" key="3">
    <source>
        <dbReference type="Proteomes" id="UP001054811"/>
    </source>
</evidence>
<keyword evidence="1" id="KW-0812">Transmembrane</keyword>
<protein>
    <recommendedName>
        <fullName evidence="4">ABC transporter permease</fullName>
    </recommendedName>
</protein>
<keyword evidence="3" id="KW-1185">Reference proteome</keyword>
<sequence>MLGMFGPLFGLPEWTTNFSPFGVTPVVSGSDVDVRGLWWLIAAVVVGAAASLTLMRRRQLAADG</sequence>
<evidence type="ECO:0000313" key="2">
    <source>
        <dbReference type="EMBL" id="UUT34557.1"/>
    </source>
</evidence>
<organism evidence="2 3">
    <name type="scientific">Microbacterium elymi</name>
    <dbReference type="NCBI Taxonomy" id="2909587"/>
    <lineage>
        <taxon>Bacteria</taxon>
        <taxon>Bacillati</taxon>
        <taxon>Actinomycetota</taxon>
        <taxon>Actinomycetes</taxon>
        <taxon>Micrococcales</taxon>
        <taxon>Microbacteriaceae</taxon>
        <taxon>Microbacterium</taxon>
    </lineage>
</organism>
<evidence type="ECO:0000256" key="1">
    <source>
        <dbReference type="SAM" id="Phobius"/>
    </source>
</evidence>
<gene>
    <name evidence="2" type="ORF">L2X98_28945</name>
</gene>
<dbReference type="EMBL" id="CP091139">
    <property type="protein sequence ID" value="UUT34557.1"/>
    <property type="molecule type" value="Genomic_DNA"/>
</dbReference>
<evidence type="ECO:0008006" key="4">
    <source>
        <dbReference type="Google" id="ProtNLM"/>
    </source>
</evidence>
<keyword evidence="1" id="KW-0472">Membrane</keyword>
<name>A0ABY5NHA7_9MICO</name>
<accession>A0ABY5NHA7</accession>
<reference evidence="2" key="1">
    <citation type="submission" date="2022-01" db="EMBL/GenBank/DDBJ databases">
        <title>Microbacterium eymi and Microbacterium rhizovicinus sp. nov., isolated from the rhizospheric soil of Elymus tsukushiensis, a plant native to the Dokdo Islands, Republic of Korea.</title>
        <authorList>
            <person name="Hwang Y.J."/>
        </authorList>
    </citation>
    <scope>NUCLEOTIDE SEQUENCE</scope>
    <source>
        <strain evidence="2">KUDC0405</strain>
    </source>
</reference>
<proteinExistence type="predicted"/>
<dbReference type="Proteomes" id="UP001054811">
    <property type="component" value="Chromosome"/>
</dbReference>
<dbReference type="RefSeq" id="WP_259611082.1">
    <property type="nucleotide sequence ID" value="NZ_CP091139.2"/>
</dbReference>
<keyword evidence="1" id="KW-1133">Transmembrane helix</keyword>
<feature type="transmembrane region" description="Helical" evidence="1">
    <location>
        <begin position="36"/>
        <end position="55"/>
    </location>
</feature>